<dbReference type="InterPro" id="IPR038985">
    <property type="entry name" value="OPRN-like"/>
</dbReference>
<keyword evidence="2" id="KW-1185">Reference proteome</keyword>
<accession>A0AAV1E9Z3</accession>
<dbReference type="AlphaFoldDB" id="A0AAV1E9Z3"/>
<dbReference type="PANTHER" id="PTHR37904">
    <property type="entry name" value="OS10G0566900 PROTEIN"/>
    <property type="match status" value="1"/>
</dbReference>
<dbReference type="EMBL" id="OX459125">
    <property type="protein sequence ID" value="CAI9116514.1"/>
    <property type="molecule type" value="Genomic_DNA"/>
</dbReference>
<evidence type="ECO:0000313" key="1">
    <source>
        <dbReference type="EMBL" id="CAI9116514.1"/>
    </source>
</evidence>
<dbReference type="Pfam" id="PF15011">
    <property type="entry name" value="CA109-like"/>
    <property type="match status" value="1"/>
</dbReference>
<dbReference type="PANTHER" id="PTHR37904:SF2">
    <property type="entry name" value="OS10G0566900 PROTEIN"/>
    <property type="match status" value="1"/>
</dbReference>
<evidence type="ECO:0000313" key="2">
    <source>
        <dbReference type="Proteomes" id="UP001161247"/>
    </source>
</evidence>
<sequence>MEGIIKKYQQKFRKAKEEMGRWDELQSRLLSQFSSASAIIQRLQVLQNSKNYGALTCVQGIEDSVLAKQMESLQVILLGMNKTLEDFCGVCTTLEKMARDGAQLIKGGSSISSAKQQQQGVGIKPSVAVCLDGLRLLSEMHRSEYHLKVSVVAALGKVALNLCDIDDLGALPQLLVDQPNIPREEVQGIYDVIFAEEIC</sequence>
<organism evidence="1 2">
    <name type="scientific">Oldenlandia corymbosa var. corymbosa</name>
    <dbReference type="NCBI Taxonomy" id="529605"/>
    <lineage>
        <taxon>Eukaryota</taxon>
        <taxon>Viridiplantae</taxon>
        <taxon>Streptophyta</taxon>
        <taxon>Embryophyta</taxon>
        <taxon>Tracheophyta</taxon>
        <taxon>Spermatophyta</taxon>
        <taxon>Magnoliopsida</taxon>
        <taxon>eudicotyledons</taxon>
        <taxon>Gunneridae</taxon>
        <taxon>Pentapetalae</taxon>
        <taxon>asterids</taxon>
        <taxon>lamiids</taxon>
        <taxon>Gentianales</taxon>
        <taxon>Rubiaceae</taxon>
        <taxon>Rubioideae</taxon>
        <taxon>Spermacoceae</taxon>
        <taxon>Hedyotis-Oldenlandia complex</taxon>
        <taxon>Oldenlandia</taxon>
    </lineage>
</organism>
<name>A0AAV1E9Z3_OLDCO</name>
<gene>
    <name evidence="1" type="ORF">OLC1_LOCUS22792</name>
</gene>
<protein>
    <submittedName>
        <fullName evidence="1">OLC1v1017685C5</fullName>
    </submittedName>
</protein>
<proteinExistence type="predicted"/>
<dbReference type="Proteomes" id="UP001161247">
    <property type="component" value="Chromosome 8"/>
</dbReference>
<reference evidence="1" key="1">
    <citation type="submission" date="2023-03" db="EMBL/GenBank/DDBJ databases">
        <authorList>
            <person name="Julca I."/>
        </authorList>
    </citation>
    <scope>NUCLEOTIDE SEQUENCE</scope>
</reference>
<dbReference type="InterPro" id="IPR029159">
    <property type="entry name" value="CA109-like"/>
</dbReference>